<dbReference type="Proteomes" id="UP000001660">
    <property type="component" value="Chromosome"/>
</dbReference>
<dbReference type="EMBL" id="FP929003">
    <property type="protein sequence ID" value="CBK41032.1"/>
    <property type="molecule type" value="Genomic_DNA"/>
</dbReference>
<sequence>MPPVQAIIAKELRSYFVSPIVYVVGGVFLLTFGFLAYLYIVFTGAQAIQLMQMQGSSAQINLNDLVFRNLFASMRFVLLLILPILTMRLLAEERKLRTFEFLMTAPIRVSEIIVGKFISVYLVFTGMLLLTTLVPLTLALFSDFDWYPVLTGYLGMALLGGFFLAVGLFASSITENQIVAAFTSFGLLLMCWLLAGLGSLLGDTPAGHVVSYLSFMEHFDHLVRGLVDTKDLVYYVSGTVFMLFLAHRVVDSSRWK</sequence>
<feature type="transmembrane region" description="Helical" evidence="6">
    <location>
        <begin position="146"/>
        <end position="171"/>
    </location>
</feature>
<evidence type="ECO:0000313" key="8">
    <source>
        <dbReference type="Proteomes" id="UP000001660"/>
    </source>
</evidence>
<gene>
    <name evidence="7" type="ORF">NIDE1278</name>
</gene>
<evidence type="ECO:0000256" key="3">
    <source>
        <dbReference type="ARBA" id="ARBA00022692"/>
    </source>
</evidence>
<feature type="transmembrane region" description="Helical" evidence="6">
    <location>
        <begin position="232"/>
        <end position="250"/>
    </location>
</feature>
<keyword evidence="2" id="KW-1003">Cell membrane</keyword>
<dbReference type="KEGG" id="nde:NIDE1278"/>
<dbReference type="STRING" id="330214.NIDE1278"/>
<proteinExistence type="predicted"/>
<keyword evidence="3 6" id="KW-0812">Transmembrane</keyword>
<evidence type="ECO:0000256" key="6">
    <source>
        <dbReference type="SAM" id="Phobius"/>
    </source>
</evidence>
<keyword evidence="8" id="KW-1185">Reference proteome</keyword>
<reference evidence="7 8" key="1">
    <citation type="journal article" date="2010" name="Proc. Natl. Acad. Sci. U.S.A.">
        <title>A Nitrospira metagenome illuminates the physiology and evolution of globally important nitrite-oxidizing bacteria.</title>
        <authorList>
            <person name="Lucker S."/>
            <person name="Wagner M."/>
            <person name="Maixner F."/>
            <person name="Pelletier E."/>
            <person name="Koch H."/>
            <person name="Vacherie B."/>
            <person name="Rattei T."/>
            <person name="Sinninghe Damste J."/>
            <person name="Spieck E."/>
            <person name="Le Paslier D."/>
            <person name="Daims H."/>
        </authorList>
    </citation>
    <scope>NUCLEOTIDE SEQUENCE [LARGE SCALE GENOMIC DNA]</scope>
</reference>
<keyword evidence="4 6" id="KW-1133">Transmembrane helix</keyword>
<dbReference type="GO" id="GO:0140359">
    <property type="term" value="F:ABC-type transporter activity"/>
    <property type="evidence" value="ECO:0007669"/>
    <property type="project" value="InterPro"/>
</dbReference>
<dbReference type="PANTHER" id="PTHR30294:SF29">
    <property type="entry name" value="MULTIDRUG ABC TRANSPORTER PERMEASE YBHS-RELATED"/>
    <property type="match status" value="1"/>
</dbReference>
<evidence type="ECO:0000256" key="5">
    <source>
        <dbReference type="ARBA" id="ARBA00023136"/>
    </source>
</evidence>
<dbReference type="InterPro" id="IPR051449">
    <property type="entry name" value="ABC-2_transporter_component"/>
</dbReference>
<feature type="transmembrane region" description="Helical" evidence="6">
    <location>
        <begin position="70"/>
        <end position="91"/>
    </location>
</feature>
<name>D8PCS3_9BACT</name>
<evidence type="ECO:0000256" key="2">
    <source>
        <dbReference type="ARBA" id="ARBA00022475"/>
    </source>
</evidence>
<dbReference type="HOGENOM" id="CLU_081003_0_0_0"/>
<dbReference type="AlphaFoldDB" id="D8PCS3"/>
<feature type="transmembrane region" description="Helical" evidence="6">
    <location>
        <begin position="20"/>
        <end position="42"/>
    </location>
</feature>
<evidence type="ECO:0000256" key="1">
    <source>
        <dbReference type="ARBA" id="ARBA00004651"/>
    </source>
</evidence>
<feature type="transmembrane region" description="Helical" evidence="6">
    <location>
        <begin position="178"/>
        <end position="201"/>
    </location>
</feature>
<dbReference type="eggNOG" id="COG1277">
    <property type="taxonomic scope" value="Bacteria"/>
</dbReference>
<evidence type="ECO:0000313" key="7">
    <source>
        <dbReference type="EMBL" id="CBK41032.1"/>
    </source>
</evidence>
<evidence type="ECO:0000256" key="4">
    <source>
        <dbReference type="ARBA" id="ARBA00022989"/>
    </source>
</evidence>
<accession>D8PCS3</accession>
<dbReference type="GO" id="GO:0005886">
    <property type="term" value="C:plasma membrane"/>
    <property type="evidence" value="ECO:0007669"/>
    <property type="project" value="UniProtKB-SubCell"/>
</dbReference>
<protein>
    <submittedName>
        <fullName evidence="7">ABC-type transport system, permease component</fullName>
    </submittedName>
</protein>
<keyword evidence="5 6" id="KW-0472">Membrane</keyword>
<feature type="transmembrane region" description="Helical" evidence="6">
    <location>
        <begin position="112"/>
        <end position="134"/>
    </location>
</feature>
<organism evidence="7 8">
    <name type="scientific">Nitrospira defluvii</name>
    <dbReference type="NCBI Taxonomy" id="330214"/>
    <lineage>
        <taxon>Bacteria</taxon>
        <taxon>Pseudomonadati</taxon>
        <taxon>Nitrospirota</taxon>
        <taxon>Nitrospiria</taxon>
        <taxon>Nitrospirales</taxon>
        <taxon>Nitrospiraceae</taxon>
        <taxon>Nitrospira</taxon>
    </lineage>
</organism>
<comment type="subcellular location">
    <subcellularLocation>
        <location evidence="1">Cell membrane</location>
        <topology evidence="1">Multi-pass membrane protein</topology>
    </subcellularLocation>
</comment>
<dbReference type="Pfam" id="PF12679">
    <property type="entry name" value="ABC2_membrane_2"/>
    <property type="match status" value="1"/>
</dbReference>
<dbReference type="PANTHER" id="PTHR30294">
    <property type="entry name" value="MEMBRANE COMPONENT OF ABC TRANSPORTER YHHJ-RELATED"/>
    <property type="match status" value="1"/>
</dbReference>
<dbReference type="OrthoDB" id="9794512at2"/>